<protein>
    <recommendedName>
        <fullName evidence="3">Ribonuclease H1 N-terminal domain-containing protein</fullName>
    </recommendedName>
</protein>
<evidence type="ECO:0000256" key="1">
    <source>
        <dbReference type="SAM" id="MobiDB-lite"/>
    </source>
</evidence>
<evidence type="ECO:0000256" key="2">
    <source>
        <dbReference type="SAM" id="Phobius"/>
    </source>
</evidence>
<keyword evidence="2" id="KW-1133">Transmembrane helix</keyword>
<gene>
    <name evidence="4" type="ORF">BD410DRAFT_809766</name>
</gene>
<feature type="compositionally biased region" description="Basic and acidic residues" evidence="1">
    <location>
        <begin position="351"/>
        <end position="361"/>
    </location>
</feature>
<feature type="compositionally biased region" description="Acidic residues" evidence="1">
    <location>
        <begin position="113"/>
        <end position="122"/>
    </location>
</feature>
<dbReference type="InterPro" id="IPR011320">
    <property type="entry name" value="RNase_H1_N"/>
</dbReference>
<feature type="region of interest" description="Disordered" evidence="1">
    <location>
        <begin position="293"/>
        <end position="361"/>
    </location>
</feature>
<dbReference type="Proteomes" id="UP000294933">
    <property type="component" value="Unassembled WGS sequence"/>
</dbReference>
<feature type="compositionally biased region" description="Basic and acidic residues" evidence="1">
    <location>
        <begin position="18"/>
        <end position="31"/>
    </location>
</feature>
<dbReference type="InterPro" id="IPR037056">
    <property type="entry name" value="RNase_H1_N_sf"/>
</dbReference>
<keyword evidence="5" id="KW-1185">Reference proteome</keyword>
<proteinExistence type="predicted"/>
<accession>A0A4Y7PGG7</accession>
<dbReference type="SUPFAM" id="SSF55658">
    <property type="entry name" value="L9 N-domain-like"/>
    <property type="match status" value="1"/>
</dbReference>
<evidence type="ECO:0000313" key="5">
    <source>
        <dbReference type="Proteomes" id="UP000294933"/>
    </source>
</evidence>
<dbReference type="OrthoDB" id="2658750at2759"/>
<feature type="domain" description="Ribonuclease H1 N-terminal" evidence="3">
    <location>
        <begin position="229"/>
        <end position="270"/>
    </location>
</feature>
<feature type="compositionally biased region" description="Basic and acidic residues" evidence="1">
    <location>
        <begin position="1"/>
        <end position="10"/>
    </location>
</feature>
<dbReference type="InterPro" id="IPR009027">
    <property type="entry name" value="Ribosomal_bL9/RNase_H1_N"/>
</dbReference>
<dbReference type="VEuPathDB" id="FungiDB:BD410DRAFT_809766"/>
<feature type="compositionally biased region" description="Polar residues" evidence="1">
    <location>
        <begin position="316"/>
        <end position="326"/>
    </location>
</feature>
<feature type="region of interest" description="Disordered" evidence="1">
    <location>
        <begin position="107"/>
        <end position="149"/>
    </location>
</feature>
<evidence type="ECO:0000313" key="4">
    <source>
        <dbReference type="EMBL" id="TDL14395.1"/>
    </source>
</evidence>
<feature type="transmembrane region" description="Helical" evidence="2">
    <location>
        <begin position="59"/>
        <end position="83"/>
    </location>
</feature>
<sequence>MVDLRHRDVSQADDNGSEDGHTERDGNDHPPTRPPSHASRPQSRATTVNMNLLNGSDQWMLILIITLLRALLTAFQAGLAALAMTPLFAPGALPDLVDLPGRLPGDISFSTNDTDDDDDDDGNGPRPMAAPLFPFPRYGRTSAGLPRRAPPRYEARTANTTNAPVNTYTPVPPATATNASTNDPPPAVQFAAPPSNTNLAVPHFANGPPPPPFPPHVVPHFPPHHLGERFYAVYVGREVGIFTEWSDVAAVTVGVSGNSQRRFGSYAEALQSFFNANQQGRVRVVHLPRAPEVPGPSQLATGPCAPPGLTVPAPSPANNAPTQYNNAADDHDDAGPSSCSKTDDGWADIEGAMKREDRDEN</sequence>
<evidence type="ECO:0000259" key="3">
    <source>
        <dbReference type="Pfam" id="PF01693"/>
    </source>
</evidence>
<dbReference type="Gene3D" id="3.40.970.10">
    <property type="entry name" value="Ribonuclease H1, N-terminal domain"/>
    <property type="match status" value="1"/>
</dbReference>
<organism evidence="4 5">
    <name type="scientific">Rickenella mellea</name>
    <dbReference type="NCBI Taxonomy" id="50990"/>
    <lineage>
        <taxon>Eukaryota</taxon>
        <taxon>Fungi</taxon>
        <taxon>Dikarya</taxon>
        <taxon>Basidiomycota</taxon>
        <taxon>Agaricomycotina</taxon>
        <taxon>Agaricomycetes</taxon>
        <taxon>Hymenochaetales</taxon>
        <taxon>Rickenellaceae</taxon>
        <taxon>Rickenella</taxon>
    </lineage>
</organism>
<dbReference type="AlphaFoldDB" id="A0A4Y7PGG7"/>
<keyword evidence="2" id="KW-0472">Membrane</keyword>
<name>A0A4Y7PGG7_9AGAM</name>
<keyword evidence="2" id="KW-0812">Transmembrane</keyword>
<dbReference type="STRING" id="50990.A0A4Y7PGG7"/>
<dbReference type="Pfam" id="PF01693">
    <property type="entry name" value="Cauli_VI"/>
    <property type="match status" value="1"/>
</dbReference>
<reference evidence="4 5" key="1">
    <citation type="submission" date="2018-06" db="EMBL/GenBank/DDBJ databases">
        <title>A transcriptomic atlas of mushroom development highlights an independent origin of complex multicellularity.</title>
        <authorList>
            <consortium name="DOE Joint Genome Institute"/>
            <person name="Krizsan K."/>
            <person name="Almasi E."/>
            <person name="Merenyi Z."/>
            <person name="Sahu N."/>
            <person name="Viragh M."/>
            <person name="Koszo T."/>
            <person name="Mondo S."/>
            <person name="Kiss B."/>
            <person name="Balint B."/>
            <person name="Kues U."/>
            <person name="Barry K."/>
            <person name="Hegedus J.C."/>
            <person name="Henrissat B."/>
            <person name="Johnson J."/>
            <person name="Lipzen A."/>
            <person name="Ohm R."/>
            <person name="Nagy I."/>
            <person name="Pangilinan J."/>
            <person name="Yan J."/>
            <person name="Xiong Y."/>
            <person name="Grigoriev I.V."/>
            <person name="Hibbett D.S."/>
            <person name="Nagy L.G."/>
        </authorList>
    </citation>
    <scope>NUCLEOTIDE SEQUENCE [LARGE SCALE GENOMIC DNA]</scope>
    <source>
        <strain evidence="4 5">SZMC22713</strain>
    </source>
</reference>
<feature type="region of interest" description="Disordered" evidence="1">
    <location>
        <begin position="1"/>
        <end position="44"/>
    </location>
</feature>
<dbReference type="EMBL" id="ML170343">
    <property type="protein sequence ID" value="TDL14395.1"/>
    <property type="molecule type" value="Genomic_DNA"/>
</dbReference>